<dbReference type="InterPro" id="IPR018077">
    <property type="entry name" value="Glyco_hydro_fam25_subgr"/>
</dbReference>
<dbReference type="RefSeq" id="WP_095213958.1">
    <property type="nucleotide sequence ID" value="NZ_JAAGNC010000188.1"/>
</dbReference>
<dbReference type="InterPro" id="IPR036779">
    <property type="entry name" value="LysM_dom_sf"/>
</dbReference>
<evidence type="ECO:0000313" key="6">
    <source>
        <dbReference type="Proteomes" id="UP000470404"/>
    </source>
</evidence>
<evidence type="ECO:0000256" key="1">
    <source>
        <dbReference type="ARBA" id="ARBA00010646"/>
    </source>
</evidence>
<dbReference type="SUPFAM" id="SSF51445">
    <property type="entry name" value="(Trans)glycosidases"/>
    <property type="match status" value="1"/>
</dbReference>
<name>A0ABX0C7J7_9PSEU</name>
<dbReference type="EMBL" id="JAAGNC010000188">
    <property type="protein sequence ID" value="NEC60986.1"/>
    <property type="molecule type" value="Genomic_DNA"/>
</dbReference>
<dbReference type="PANTHER" id="PTHR33734">
    <property type="entry name" value="LYSM DOMAIN-CONTAINING GPI-ANCHORED PROTEIN 2"/>
    <property type="match status" value="1"/>
</dbReference>
<dbReference type="Proteomes" id="UP000470404">
    <property type="component" value="Unassembled WGS sequence"/>
</dbReference>
<dbReference type="InterPro" id="IPR002053">
    <property type="entry name" value="Glyco_hydro_25"/>
</dbReference>
<dbReference type="PROSITE" id="PS51904">
    <property type="entry name" value="GLYCOSYL_HYDROL_F25_2"/>
    <property type="match status" value="1"/>
</dbReference>
<dbReference type="Pfam" id="PF01183">
    <property type="entry name" value="Glyco_hydro_25"/>
    <property type="match status" value="1"/>
</dbReference>
<dbReference type="SUPFAM" id="SSF54106">
    <property type="entry name" value="LysM domain"/>
    <property type="match status" value="2"/>
</dbReference>
<dbReference type="CDD" id="cd00599">
    <property type="entry name" value="GH25_muramidase"/>
    <property type="match status" value="1"/>
</dbReference>
<dbReference type="InterPro" id="IPR017853">
    <property type="entry name" value="GH"/>
</dbReference>
<dbReference type="Gene3D" id="3.10.350.10">
    <property type="entry name" value="LysM domain"/>
    <property type="match status" value="2"/>
</dbReference>
<keyword evidence="2" id="KW-0378">Hydrolase</keyword>
<dbReference type="PANTHER" id="PTHR33734:SF22">
    <property type="entry name" value="MEMBRANE-BOUND LYTIC MUREIN TRANSGLYCOSYLASE D"/>
    <property type="match status" value="1"/>
</dbReference>
<dbReference type="SMART" id="SM00641">
    <property type="entry name" value="Glyco_25"/>
    <property type="match status" value="1"/>
</dbReference>
<dbReference type="Gene3D" id="3.20.20.80">
    <property type="entry name" value="Glycosidases"/>
    <property type="match status" value="1"/>
</dbReference>
<dbReference type="InterPro" id="IPR018392">
    <property type="entry name" value="LysM"/>
</dbReference>
<dbReference type="SMART" id="SM00257">
    <property type="entry name" value="LysM"/>
    <property type="match status" value="2"/>
</dbReference>
<comment type="similarity">
    <text evidence="1">Belongs to the glycosyl hydrolase 25 family.</text>
</comment>
<accession>A0ABX0C7J7</accession>
<dbReference type="CDD" id="cd00118">
    <property type="entry name" value="LysM"/>
    <property type="match status" value="2"/>
</dbReference>
<proteinExistence type="inferred from homology"/>
<protein>
    <submittedName>
        <fullName evidence="5">LysM peptidoglycan-binding domain-containing protein</fullName>
    </submittedName>
</protein>
<dbReference type="Pfam" id="PF01476">
    <property type="entry name" value="LysM"/>
    <property type="match status" value="2"/>
</dbReference>
<evidence type="ECO:0000259" key="4">
    <source>
        <dbReference type="PROSITE" id="PS51782"/>
    </source>
</evidence>
<evidence type="ECO:0000256" key="3">
    <source>
        <dbReference type="ARBA" id="ARBA00023295"/>
    </source>
</evidence>
<feature type="domain" description="LysM" evidence="4">
    <location>
        <begin position="245"/>
        <end position="289"/>
    </location>
</feature>
<gene>
    <name evidence="5" type="ORF">G3I59_36670</name>
</gene>
<evidence type="ECO:0000256" key="2">
    <source>
        <dbReference type="ARBA" id="ARBA00022801"/>
    </source>
</evidence>
<dbReference type="PROSITE" id="PS51782">
    <property type="entry name" value="LYSM"/>
    <property type="match status" value="2"/>
</dbReference>
<keyword evidence="3" id="KW-0326">Glycosidase</keyword>
<feature type="domain" description="LysM" evidence="4">
    <location>
        <begin position="298"/>
        <end position="342"/>
    </location>
</feature>
<reference evidence="5 6" key="1">
    <citation type="submission" date="2020-01" db="EMBL/GenBank/DDBJ databases">
        <title>Insect and environment-associated Actinomycetes.</title>
        <authorList>
            <person name="Currrie C."/>
            <person name="Chevrette M."/>
            <person name="Carlson C."/>
            <person name="Stubbendieck R."/>
            <person name="Wendt-Pienkowski E."/>
        </authorList>
    </citation>
    <scope>NUCLEOTIDE SEQUENCE [LARGE SCALE GENOMIC DNA]</scope>
    <source>
        <strain evidence="5 6">SID8386</strain>
    </source>
</reference>
<sequence length="343" mass="36371">MARCAPRSANRNGRKPLSSKDISLTQYGIDVSHWNPVNDWNAVRGNGIEFASFKLTEDTTYTDTTSASRVPAARKAGVVPGGYHFAHPGNVGGQAEHFAANLRAAGLLDGGALAPMLDMEAAALRSGANGFVGEFIRRLRETTGIRRVLVYANLDWYRNVLSPDEWADADVLLWIARYNGDPGQPGWEHPQLALHQHTQKGTVPGISGNVDRDATVGSYTLAQLTLSGSAPTLPPTPTPPPAAGGTYTVRPGDTLSGIAVRFGTTVSALAALNAISNPNLIRVGQVLRLTGSPASGDRRYQVRYGDTLSAIALRFGTTVAALSARNGIANPNKIQAGQWLSLP</sequence>
<organism evidence="5 6">
    <name type="scientific">Amycolatopsis rubida</name>
    <dbReference type="NCBI Taxonomy" id="112413"/>
    <lineage>
        <taxon>Bacteria</taxon>
        <taxon>Bacillati</taxon>
        <taxon>Actinomycetota</taxon>
        <taxon>Actinomycetes</taxon>
        <taxon>Pseudonocardiales</taxon>
        <taxon>Pseudonocardiaceae</taxon>
        <taxon>Amycolatopsis</taxon>
    </lineage>
</organism>
<comment type="caution">
    <text evidence="5">The sequence shown here is derived from an EMBL/GenBank/DDBJ whole genome shotgun (WGS) entry which is preliminary data.</text>
</comment>
<keyword evidence="6" id="KW-1185">Reference proteome</keyword>
<evidence type="ECO:0000313" key="5">
    <source>
        <dbReference type="EMBL" id="NEC60986.1"/>
    </source>
</evidence>